<evidence type="ECO:0000313" key="4">
    <source>
        <dbReference type="Proteomes" id="UP000193450"/>
    </source>
</evidence>
<protein>
    <recommendedName>
        <fullName evidence="5">Glycosyl transferase</fullName>
    </recommendedName>
</protein>
<dbReference type="GO" id="GO:0008713">
    <property type="term" value="F:ADP-heptose-lipopolysaccharide heptosyltransferase activity"/>
    <property type="evidence" value="ECO:0007669"/>
    <property type="project" value="TreeGrafter"/>
</dbReference>
<evidence type="ECO:0000256" key="2">
    <source>
        <dbReference type="ARBA" id="ARBA00022679"/>
    </source>
</evidence>
<dbReference type="InterPro" id="IPR002201">
    <property type="entry name" value="Glyco_trans_9"/>
</dbReference>
<dbReference type="SUPFAM" id="SSF53756">
    <property type="entry name" value="UDP-Glycosyltransferase/glycogen phosphorylase"/>
    <property type="match status" value="1"/>
</dbReference>
<keyword evidence="1" id="KW-0328">Glycosyltransferase</keyword>
<dbReference type="KEGG" id="osg:BST96_07035"/>
<dbReference type="RefSeq" id="WP_169713942.1">
    <property type="nucleotide sequence ID" value="NZ_CP019343.1"/>
</dbReference>
<dbReference type="CDD" id="cd03789">
    <property type="entry name" value="GT9_LPS_heptosyltransferase"/>
    <property type="match status" value="1"/>
</dbReference>
<dbReference type="AlphaFoldDB" id="A0A1X9NEB8"/>
<keyword evidence="2" id="KW-0808">Transferase</keyword>
<reference evidence="3 4" key="1">
    <citation type="submission" date="2016-11" db="EMBL/GenBank/DDBJ databases">
        <title>Trade-off between light-utilization and light-protection in marine flavobacteria.</title>
        <authorList>
            <person name="Kumagai Y."/>
        </authorList>
    </citation>
    <scope>NUCLEOTIDE SEQUENCE [LARGE SCALE GENOMIC DNA]</scope>
    <source>
        <strain evidence="3 4">NBRC 107125</strain>
    </source>
</reference>
<organism evidence="3 4">
    <name type="scientific">Oceanicoccus sagamiensis</name>
    <dbReference type="NCBI Taxonomy" id="716816"/>
    <lineage>
        <taxon>Bacteria</taxon>
        <taxon>Pseudomonadati</taxon>
        <taxon>Pseudomonadota</taxon>
        <taxon>Gammaproteobacteria</taxon>
        <taxon>Cellvibrionales</taxon>
        <taxon>Spongiibacteraceae</taxon>
        <taxon>Oceanicoccus</taxon>
    </lineage>
</organism>
<dbReference type="GO" id="GO:0009244">
    <property type="term" value="P:lipopolysaccharide core region biosynthetic process"/>
    <property type="evidence" value="ECO:0007669"/>
    <property type="project" value="TreeGrafter"/>
</dbReference>
<dbReference type="InterPro" id="IPR051199">
    <property type="entry name" value="LPS_LOS_Heptosyltrfase"/>
</dbReference>
<sequence length="352" mass="39514">MNQAPAANFSNVLVVMTDRHIGNLLVSLYAIKAAHQALSPQQSMVCVIDFHLLSLARYYLPEVEFIPCNIRGAKLSLWKKASLFARLFIQLRRRHIDTAVDLYGHGESYTIAKLSGARFISAFYSRPKLKSKYHWCDKDSNLKPQHQVDYYLLPFTPLLGQLEAATLKAPQHAATMNEVKRKLQQLNVDSDRALVVIHPGAGKEYKLWPSEHWQQLISRLEKDNKQVLLIGAGIDKPEVDAIMASKDISPINGFQVFSLIETIHLGFISECMIGNDSGPTHLMATTTTRVYSLFGPTDDSLWSPLSTNSQILRSDIPCLEACSKQICGRDISCLQSLSPDVVYSKIYTNNKH</sequence>
<gene>
    <name evidence="3" type="ORF">BST96_07035</name>
</gene>
<dbReference type="EMBL" id="CP019343">
    <property type="protein sequence ID" value="ARN73889.1"/>
    <property type="molecule type" value="Genomic_DNA"/>
</dbReference>
<proteinExistence type="predicted"/>
<dbReference type="Gene3D" id="3.40.50.2000">
    <property type="entry name" value="Glycogen Phosphorylase B"/>
    <property type="match status" value="2"/>
</dbReference>
<keyword evidence="4" id="KW-1185">Reference proteome</keyword>
<evidence type="ECO:0008006" key="5">
    <source>
        <dbReference type="Google" id="ProtNLM"/>
    </source>
</evidence>
<accession>A0A1X9NEB8</accession>
<dbReference type="PANTHER" id="PTHR30160:SF1">
    <property type="entry name" value="LIPOPOLYSACCHARIDE 1,2-N-ACETYLGLUCOSAMINETRANSFERASE-RELATED"/>
    <property type="match status" value="1"/>
</dbReference>
<evidence type="ECO:0000256" key="1">
    <source>
        <dbReference type="ARBA" id="ARBA00022676"/>
    </source>
</evidence>
<dbReference type="Pfam" id="PF01075">
    <property type="entry name" value="Glyco_transf_9"/>
    <property type="match status" value="1"/>
</dbReference>
<dbReference type="Proteomes" id="UP000193450">
    <property type="component" value="Chromosome"/>
</dbReference>
<dbReference type="STRING" id="716816.BST96_07035"/>
<dbReference type="GO" id="GO:0005829">
    <property type="term" value="C:cytosol"/>
    <property type="evidence" value="ECO:0007669"/>
    <property type="project" value="TreeGrafter"/>
</dbReference>
<dbReference type="PANTHER" id="PTHR30160">
    <property type="entry name" value="TETRAACYLDISACCHARIDE 4'-KINASE-RELATED"/>
    <property type="match status" value="1"/>
</dbReference>
<evidence type="ECO:0000313" key="3">
    <source>
        <dbReference type="EMBL" id="ARN73889.1"/>
    </source>
</evidence>
<name>A0A1X9NEB8_9GAMM</name>